<evidence type="ECO:0000313" key="1">
    <source>
        <dbReference type="EMBL" id="MBT2163545.1"/>
    </source>
</evidence>
<dbReference type="PANTHER" id="PTHR12526">
    <property type="entry name" value="GLYCOSYLTRANSFERASE"/>
    <property type="match status" value="1"/>
</dbReference>
<dbReference type="RefSeq" id="WP_214613481.1">
    <property type="nucleotide sequence ID" value="NZ_JACATN010000008.1"/>
</dbReference>
<name>A0ABS5WJL3_9FLAO</name>
<accession>A0ABS5WJL3</accession>
<dbReference type="Pfam" id="PF13692">
    <property type="entry name" value="Glyco_trans_1_4"/>
    <property type="match status" value="1"/>
</dbReference>
<dbReference type="Gene3D" id="3.40.50.2000">
    <property type="entry name" value="Glycogen Phosphorylase B"/>
    <property type="match status" value="2"/>
</dbReference>
<organism evidence="1 2">
    <name type="scientific">Zobellia barbeyronii</name>
    <dbReference type="NCBI Taxonomy" id="2748009"/>
    <lineage>
        <taxon>Bacteria</taxon>
        <taxon>Pseudomonadati</taxon>
        <taxon>Bacteroidota</taxon>
        <taxon>Flavobacteriia</taxon>
        <taxon>Flavobacteriales</taxon>
        <taxon>Flavobacteriaceae</taxon>
        <taxon>Zobellia</taxon>
    </lineage>
</organism>
<dbReference type="EMBL" id="JACATN010000008">
    <property type="protein sequence ID" value="MBT2163545.1"/>
    <property type="molecule type" value="Genomic_DNA"/>
</dbReference>
<reference evidence="2" key="2">
    <citation type="submission" date="2023-07" db="EMBL/GenBank/DDBJ databases">
        <title>Zobellia barbeyronii sp. nov., a new marine flavobacterium, isolated from green and red algae.</title>
        <authorList>
            <person name="Nedashkovskaya O.I."/>
            <person name="Otstavnykh N."/>
            <person name="Zhukova N."/>
            <person name="Guzev K."/>
            <person name="Chausova V."/>
            <person name="Tekutyeva L."/>
            <person name="Mikhailov V."/>
            <person name="Isaeva M."/>
        </authorList>
    </citation>
    <scope>NUCLEOTIDE SEQUENCE [LARGE SCALE GENOMIC DNA]</scope>
    <source>
        <strain evidence="2">KMM 6746</strain>
    </source>
</reference>
<comment type="caution">
    <text evidence="1">The sequence shown here is derived from an EMBL/GenBank/DDBJ whole genome shotgun (WGS) entry which is preliminary data.</text>
</comment>
<dbReference type="PANTHER" id="PTHR12526:SF630">
    <property type="entry name" value="GLYCOSYLTRANSFERASE"/>
    <property type="match status" value="1"/>
</dbReference>
<gene>
    <name evidence="1" type="ORF">HW347_19900</name>
</gene>
<sequence length="366" mass="40797">MKVLLLIDSLTSGGRERRLIELIKGCKSHEDIELSLVTFSDKVHYKEVFELGIPITIMKRVPKKNPMVFYKLYQFCKSYKPDVIHSWGTMSTILAIPASVLLGIKIINGNIVNATKDMGFFDERLLRARLTFPFSKVILGNSLAGLDAYSVPEKKRVCIYNGFGNKRIDNLKNPESLREEFGLANERVVGMVASFTDKKDFANFINAGLRILDSREDVVFMAIGDGPNLEKCKQMIPQEYASKFVFTGVRSDVESLVNLFNVGILATNTDVHGEGISNSILEYMALGKPVVATTGGGTNEIVNDGDTGFLIPNSAPEVLAEKVLYLLDNNEVAEQMGAKGKNRIDEMFSLKKMTSAYYELYQDMLQ</sequence>
<dbReference type="SUPFAM" id="SSF53756">
    <property type="entry name" value="UDP-Glycosyltransferase/glycogen phosphorylase"/>
    <property type="match status" value="1"/>
</dbReference>
<dbReference type="Proteomes" id="UP000740413">
    <property type="component" value="Unassembled WGS sequence"/>
</dbReference>
<evidence type="ECO:0000313" key="2">
    <source>
        <dbReference type="Proteomes" id="UP000740413"/>
    </source>
</evidence>
<keyword evidence="2" id="KW-1185">Reference proteome</keyword>
<protein>
    <submittedName>
        <fullName evidence="1">Glycosyltransferase</fullName>
    </submittedName>
</protein>
<reference evidence="1 2" key="1">
    <citation type="submission" date="2020-06" db="EMBL/GenBank/DDBJ databases">
        <authorList>
            <person name="Isaeva M.P."/>
            <person name="Chernysheva N.Y."/>
        </authorList>
    </citation>
    <scope>NUCLEOTIDE SEQUENCE [LARGE SCALE GENOMIC DNA]</scope>
    <source>
        <strain evidence="1 2">KMM 6746</strain>
    </source>
</reference>
<proteinExistence type="predicted"/>